<dbReference type="AlphaFoldDB" id="A0A1T5PAR0"/>
<organism evidence="1 2">
    <name type="scientific">Chitinophaga ginsengisegetis</name>
    <dbReference type="NCBI Taxonomy" id="393003"/>
    <lineage>
        <taxon>Bacteria</taxon>
        <taxon>Pseudomonadati</taxon>
        <taxon>Bacteroidota</taxon>
        <taxon>Chitinophagia</taxon>
        <taxon>Chitinophagales</taxon>
        <taxon>Chitinophagaceae</taxon>
        <taxon>Chitinophaga</taxon>
    </lineage>
</organism>
<evidence type="ECO:0000313" key="1">
    <source>
        <dbReference type="EMBL" id="SKD09824.1"/>
    </source>
</evidence>
<keyword evidence="2" id="KW-1185">Reference proteome</keyword>
<protein>
    <submittedName>
        <fullName evidence="1">Uncharacterized protein</fullName>
    </submittedName>
</protein>
<dbReference type="Proteomes" id="UP000190166">
    <property type="component" value="Unassembled WGS sequence"/>
</dbReference>
<proteinExistence type="predicted"/>
<accession>A0A1T5PAR0</accession>
<name>A0A1T5PAR0_9BACT</name>
<dbReference type="RefSeq" id="WP_079472966.1">
    <property type="nucleotide sequence ID" value="NZ_FUZZ01000005.1"/>
</dbReference>
<evidence type="ECO:0000313" key="2">
    <source>
        <dbReference type="Proteomes" id="UP000190166"/>
    </source>
</evidence>
<dbReference type="EMBL" id="FUZZ01000005">
    <property type="protein sequence ID" value="SKD09824.1"/>
    <property type="molecule type" value="Genomic_DNA"/>
</dbReference>
<gene>
    <name evidence="1" type="ORF">SAMN05660461_5716</name>
</gene>
<reference evidence="1 2" key="1">
    <citation type="submission" date="2017-02" db="EMBL/GenBank/DDBJ databases">
        <authorList>
            <person name="Peterson S.W."/>
        </authorList>
    </citation>
    <scope>NUCLEOTIDE SEQUENCE [LARGE SCALE GENOMIC DNA]</scope>
    <source>
        <strain evidence="1 2">DSM 18108</strain>
    </source>
</reference>
<sequence length="163" mass="18734">MHNPLALLSPELVMSLAKHGFIAFIRQSYPRGKDHFDPDTIETFLITPYKTLAQANEHLLHISADHRKGIYHAANPEEMEKLMTAATQPKGYKVYVALLKVRKWKGTAQLQEKLKHYLQTNTKWKVKDGAIVADLYLHYGELMLKLVNPVGEIRLPLSEVERY</sequence>